<organism evidence="8 9">
    <name type="scientific">Candidatus Aveggerthella stercoripullorum</name>
    <dbReference type="NCBI Taxonomy" id="2840688"/>
    <lineage>
        <taxon>Bacteria</taxon>
        <taxon>Bacillati</taxon>
        <taxon>Actinomycetota</taxon>
        <taxon>Coriobacteriia</taxon>
        <taxon>Eggerthellales</taxon>
        <taxon>Eggerthellaceae</taxon>
        <taxon>Eggerthellaceae incertae sedis</taxon>
        <taxon>Candidatus Aveggerthella</taxon>
    </lineage>
</organism>
<feature type="transmembrane region" description="Helical" evidence="7">
    <location>
        <begin position="329"/>
        <end position="347"/>
    </location>
</feature>
<dbReference type="AlphaFoldDB" id="A0A9D1A0M0"/>
<dbReference type="PANTHER" id="PTHR43337">
    <property type="entry name" value="XANTHINE/URACIL PERMEASE C887.17-RELATED"/>
    <property type="match status" value="1"/>
</dbReference>
<reference evidence="8" key="1">
    <citation type="submission" date="2020-10" db="EMBL/GenBank/DDBJ databases">
        <authorList>
            <person name="Gilroy R."/>
        </authorList>
    </citation>
    <scope>NUCLEOTIDE SEQUENCE</scope>
    <source>
        <strain evidence="8">ChiGjej1B1-2707</strain>
    </source>
</reference>
<evidence type="ECO:0000256" key="3">
    <source>
        <dbReference type="ARBA" id="ARBA00022448"/>
    </source>
</evidence>
<gene>
    <name evidence="8" type="ORF">IAA69_05055</name>
</gene>
<reference evidence="8" key="2">
    <citation type="journal article" date="2021" name="PeerJ">
        <title>Extensive microbial diversity within the chicken gut microbiome revealed by metagenomics and culture.</title>
        <authorList>
            <person name="Gilroy R."/>
            <person name="Ravi A."/>
            <person name="Getino M."/>
            <person name="Pursley I."/>
            <person name="Horton D.L."/>
            <person name="Alikhan N.F."/>
            <person name="Baker D."/>
            <person name="Gharbi K."/>
            <person name="Hall N."/>
            <person name="Watson M."/>
            <person name="Adriaenssens E.M."/>
            <person name="Foster-Nyarko E."/>
            <person name="Jarju S."/>
            <person name="Secka A."/>
            <person name="Antonio M."/>
            <person name="Oren A."/>
            <person name="Chaudhuri R.R."/>
            <person name="La Ragione R."/>
            <person name="Hildebrand F."/>
            <person name="Pallen M.J."/>
        </authorList>
    </citation>
    <scope>NUCLEOTIDE SEQUENCE</scope>
    <source>
        <strain evidence="8">ChiGjej1B1-2707</strain>
    </source>
</reference>
<dbReference type="Pfam" id="PF00860">
    <property type="entry name" value="Xan_ur_permease"/>
    <property type="match status" value="1"/>
</dbReference>
<feature type="transmembrane region" description="Helical" evidence="7">
    <location>
        <begin position="195"/>
        <end position="216"/>
    </location>
</feature>
<keyword evidence="6 7" id="KW-0472">Membrane</keyword>
<dbReference type="PANTHER" id="PTHR43337:SF1">
    <property type="entry name" value="XANTHINE_URACIL PERMEASE C887.17-RELATED"/>
    <property type="match status" value="1"/>
</dbReference>
<evidence type="ECO:0000256" key="2">
    <source>
        <dbReference type="ARBA" id="ARBA00005697"/>
    </source>
</evidence>
<feature type="transmembrane region" description="Helical" evidence="7">
    <location>
        <begin position="385"/>
        <end position="418"/>
    </location>
</feature>
<dbReference type="GO" id="GO:0005345">
    <property type="term" value="F:purine nucleobase transmembrane transporter activity"/>
    <property type="evidence" value="ECO:0007669"/>
    <property type="project" value="TreeGrafter"/>
</dbReference>
<feature type="transmembrane region" description="Helical" evidence="7">
    <location>
        <begin position="76"/>
        <end position="96"/>
    </location>
</feature>
<comment type="similarity">
    <text evidence="2">Belongs to the nucleobase:cation symporter-2 (NCS2) (TC 2.A.40) family. Azg-like subfamily.</text>
</comment>
<accession>A0A9D1A0M0</accession>
<evidence type="ECO:0000256" key="5">
    <source>
        <dbReference type="ARBA" id="ARBA00022989"/>
    </source>
</evidence>
<evidence type="ECO:0000256" key="6">
    <source>
        <dbReference type="ARBA" id="ARBA00023136"/>
    </source>
</evidence>
<protein>
    <submittedName>
        <fullName evidence="8">NCS2 family permease</fullName>
    </submittedName>
</protein>
<feature type="transmembrane region" description="Helical" evidence="7">
    <location>
        <begin position="424"/>
        <end position="441"/>
    </location>
</feature>
<evidence type="ECO:0000313" key="8">
    <source>
        <dbReference type="EMBL" id="HIR01615.1"/>
    </source>
</evidence>
<dbReference type="Proteomes" id="UP000824261">
    <property type="component" value="Unassembled WGS sequence"/>
</dbReference>
<dbReference type="InterPro" id="IPR045018">
    <property type="entry name" value="Azg-like"/>
</dbReference>
<evidence type="ECO:0000256" key="4">
    <source>
        <dbReference type="ARBA" id="ARBA00022692"/>
    </source>
</evidence>
<evidence type="ECO:0000256" key="7">
    <source>
        <dbReference type="SAM" id="Phobius"/>
    </source>
</evidence>
<feature type="transmembrane region" description="Helical" evidence="7">
    <location>
        <begin position="353"/>
        <end position="373"/>
    </location>
</feature>
<feature type="transmembrane region" description="Helical" evidence="7">
    <location>
        <begin position="45"/>
        <end position="69"/>
    </location>
</feature>
<feature type="transmembrane region" description="Helical" evidence="7">
    <location>
        <begin position="134"/>
        <end position="158"/>
    </location>
</feature>
<keyword evidence="3" id="KW-0813">Transport</keyword>
<keyword evidence="5 7" id="KW-1133">Transmembrane helix</keyword>
<name>A0A9D1A0M0_9ACTN</name>
<comment type="caution">
    <text evidence="8">The sequence shown here is derived from an EMBL/GenBank/DDBJ whole genome shotgun (WGS) entry which is preliminary data.</text>
</comment>
<comment type="subcellular location">
    <subcellularLocation>
        <location evidence="1">Endomembrane system</location>
        <topology evidence="1">Multi-pass membrane protein</topology>
    </subcellularLocation>
</comment>
<proteinExistence type="inferred from homology"/>
<evidence type="ECO:0000256" key="1">
    <source>
        <dbReference type="ARBA" id="ARBA00004127"/>
    </source>
</evidence>
<evidence type="ECO:0000313" key="9">
    <source>
        <dbReference type="Proteomes" id="UP000824261"/>
    </source>
</evidence>
<sequence length="442" mass="45020">MERFFKVAERGSSLSAEVVGGITTFLAMAYIIAVNPMLMGPEGAGMPFSAALTATCFGSALMTICMGFVSNRPIALASGMGINAVVAYSICGATGAGVDWRVAMAVVFLEGILILLLVLCGLRKAVMDAIPVDLRRAIGIGIGLFIAFVGMEGGGLIVSDESTLLALGDLGSPLALVSIFSILIAVVLQALGVKGGLLISIVAATVVGIPLGVTALPTSFDFGLDFSAFAAPFQTVPGTDALAIVQVFVQPALLVFVFSLLMSDFFDTMGSVMAVAEQGKFVDEKGNVEGIQPILIVDSIAAAVGGFVGASSVTTYVESASGAAAGARTGLASIVAGALFVAAAFLAPVVGMVSASATCGALVVVGYLMMAEIGQICWSRIEAAFPAFITIFGIPMTYSITNGIGFGFISYCAIMVVLGKARDVKPLMWAAAAAFLAMFVLG</sequence>
<dbReference type="GO" id="GO:0012505">
    <property type="term" value="C:endomembrane system"/>
    <property type="evidence" value="ECO:0007669"/>
    <property type="project" value="UniProtKB-SubCell"/>
</dbReference>
<keyword evidence="4 7" id="KW-0812">Transmembrane</keyword>
<feature type="transmembrane region" description="Helical" evidence="7">
    <location>
        <begin position="12"/>
        <end position="33"/>
    </location>
</feature>
<dbReference type="GO" id="GO:0005886">
    <property type="term" value="C:plasma membrane"/>
    <property type="evidence" value="ECO:0007669"/>
    <property type="project" value="TreeGrafter"/>
</dbReference>
<dbReference type="InterPro" id="IPR006043">
    <property type="entry name" value="NCS2"/>
</dbReference>
<feature type="transmembrane region" description="Helical" evidence="7">
    <location>
        <begin position="102"/>
        <end position="122"/>
    </location>
</feature>
<dbReference type="EMBL" id="DVGB01000060">
    <property type="protein sequence ID" value="HIR01615.1"/>
    <property type="molecule type" value="Genomic_DNA"/>
</dbReference>
<feature type="transmembrane region" description="Helical" evidence="7">
    <location>
        <begin position="241"/>
        <end position="261"/>
    </location>
</feature>
<feature type="transmembrane region" description="Helical" evidence="7">
    <location>
        <begin position="170"/>
        <end position="188"/>
    </location>
</feature>